<dbReference type="GO" id="GO:0006355">
    <property type="term" value="P:regulation of DNA-templated transcription"/>
    <property type="evidence" value="ECO:0007669"/>
    <property type="project" value="InterPro"/>
</dbReference>
<accession>K5CM51</accession>
<feature type="chain" id="PRO_5003886593" description="HTH luxR-type domain-containing protein" evidence="3">
    <location>
        <begin position="24"/>
        <end position="928"/>
    </location>
</feature>
<sequence>MKYCWIFLWLCILPFACITPGTAQTPVQITNYNYKNYKGGIQNWGITISPEQILYSSNNNGLLRYNGNDWTLLEPDERSTVRAVRCIGNRVYTAGDNNIGYWEYDTNGKIIYTSLLPLVNKLGMKGETFWSIGETEGKVYFHSFGNIICYDGKVMDYLLKNDCCVSLYQVKEKLFTQKCGGALMLIHKGKLETFCDQTVFGNGETKFMFQIADNEYLIGQSDGKIYSLKNNEIGLFMQLENETHIPVRIDCGSIWKDELLAVGTIGDGLFLIDLKNNQQTHYHSSQLQDLNIHGLCFADENSLWLSLDNGISSIILEPATYLWKTNTDIGTFFDAAHFNGKTYVASNQGIYLYEEDGKKIPTSIYPLQFCNLKNELLCGTTTQLFKMTSQRSSFEPFCNINGVRQFEYVADHGDEYIFLRSYSGIALLEYKDNTWKYRSLLMNTEDYASIMPENLHTVWAIHPEKGIYRLRIDRELTEVTEFDNFSEIDGYANYNRISLFKVEDKILFATPKGIYQFDISEKNFSRLENISKEILYLDKLQSVKIAYKNDIWVATDEKLFLYHIADLSAEPVMHWPFVDNELMLYDKHYNLKSINDSITFVSTCEGTVVINNKMVSRCTANPAPLEMETFCFTDNNNIVHYADFHQQEIELPNTATNITIQVTTGLSTHTTSISYRLPGVTNEWSSWQTSGTIYFTNLPSGSYQLEIKDSNQNSLIIPIVVSPPLYKRTWMIALYVLILLVITAGIVMFISERKRKRLLRKYEEEQKKHAEELQQQAYEQLQEKVRNQENELKNRMRFLTQKQELLDAISTEVETQKNELGERYPNKLYRRLMKIIQEGATEKDKLLSFENYFVEVHYEFMLRMQKAYPDLSPSELKFCCLIRANLSTKEISVIMGIALRSVELKKYRLKRKLNLEQESSLTSYILTI</sequence>
<feature type="signal peptide" evidence="3">
    <location>
        <begin position="1"/>
        <end position="23"/>
    </location>
</feature>
<reference evidence="5 6" key="1">
    <citation type="submission" date="2012-02" db="EMBL/GenBank/DDBJ databases">
        <title>The Genome Sequence of Bacteroides finegoldii CL09T03C10.</title>
        <authorList>
            <consortium name="The Broad Institute Genome Sequencing Platform"/>
            <person name="Earl A."/>
            <person name="Ward D."/>
            <person name="Feldgarden M."/>
            <person name="Gevers D."/>
            <person name="Zitomersky N.L."/>
            <person name="Coyne M.J."/>
            <person name="Comstock L.E."/>
            <person name="Young S.K."/>
            <person name="Zeng Q."/>
            <person name="Gargeya S."/>
            <person name="Fitzgerald M."/>
            <person name="Haas B."/>
            <person name="Abouelleil A."/>
            <person name="Alvarado L."/>
            <person name="Arachchi H.M."/>
            <person name="Berlin A."/>
            <person name="Chapman S.B."/>
            <person name="Gearin G."/>
            <person name="Goldberg J."/>
            <person name="Griggs A."/>
            <person name="Gujja S."/>
            <person name="Hansen M."/>
            <person name="Heiman D."/>
            <person name="Howarth C."/>
            <person name="Larimer J."/>
            <person name="Lui A."/>
            <person name="MacDonald P.J.P."/>
            <person name="McCowen C."/>
            <person name="Montmayeur A."/>
            <person name="Murphy C."/>
            <person name="Neiman D."/>
            <person name="Pearson M."/>
            <person name="Priest M."/>
            <person name="Roberts A."/>
            <person name="Saif S."/>
            <person name="Shea T."/>
            <person name="Sisk P."/>
            <person name="Stolte C."/>
            <person name="Sykes S."/>
            <person name="Wortman J."/>
            <person name="Nusbaum C."/>
            <person name="Birren B."/>
        </authorList>
    </citation>
    <scope>NUCLEOTIDE SEQUENCE [LARGE SCALE GENOMIC DNA]</scope>
    <source>
        <strain evidence="5 6">CL09T03C10</strain>
    </source>
</reference>
<keyword evidence="2" id="KW-1133">Transmembrane helix</keyword>
<keyword evidence="3" id="KW-0732">Signal</keyword>
<feature type="domain" description="HTH luxR-type" evidence="4">
    <location>
        <begin position="868"/>
        <end position="925"/>
    </location>
</feature>
<dbReference type="Proteomes" id="UP000007995">
    <property type="component" value="Unassembled WGS sequence"/>
</dbReference>
<evidence type="ECO:0000256" key="3">
    <source>
        <dbReference type="SAM" id="SignalP"/>
    </source>
</evidence>
<organism evidence="5 6">
    <name type="scientific">Bacteroides finegoldii CL09T03C10</name>
    <dbReference type="NCBI Taxonomy" id="997888"/>
    <lineage>
        <taxon>Bacteria</taxon>
        <taxon>Pseudomonadati</taxon>
        <taxon>Bacteroidota</taxon>
        <taxon>Bacteroidia</taxon>
        <taxon>Bacteroidales</taxon>
        <taxon>Bacteroidaceae</taxon>
        <taxon>Bacteroides</taxon>
    </lineage>
</organism>
<dbReference type="InterPro" id="IPR013783">
    <property type="entry name" value="Ig-like_fold"/>
</dbReference>
<keyword evidence="2" id="KW-0812">Transmembrane</keyword>
<dbReference type="InterPro" id="IPR015943">
    <property type="entry name" value="WD40/YVTN_repeat-like_dom_sf"/>
</dbReference>
<feature type="coiled-coil region" evidence="1">
    <location>
        <begin position="755"/>
        <end position="819"/>
    </location>
</feature>
<dbReference type="InterPro" id="IPR000792">
    <property type="entry name" value="Tscrpt_reg_LuxR_C"/>
</dbReference>
<dbReference type="InterPro" id="IPR016032">
    <property type="entry name" value="Sig_transdc_resp-reg_C-effctor"/>
</dbReference>
<dbReference type="RefSeq" id="WP_007762640.1">
    <property type="nucleotide sequence ID" value="NZ_AKBZ01000004.1"/>
</dbReference>
<comment type="caution">
    <text evidence="5">The sequence shown here is derived from an EMBL/GenBank/DDBJ whole genome shotgun (WGS) entry which is preliminary data.</text>
</comment>
<evidence type="ECO:0000256" key="2">
    <source>
        <dbReference type="SAM" id="Phobius"/>
    </source>
</evidence>
<evidence type="ECO:0000259" key="4">
    <source>
        <dbReference type="SMART" id="SM00421"/>
    </source>
</evidence>
<dbReference type="SUPFAM" id="SSF46894">
    <property type="entry name" value="C-terminal effector domain of the bipartite response regulators"/>
    <property type="match status" value="1"/>
</dbReference>
<name>K5CM51_9BACE</name>
<keyword evidence="2" id="KW-0472">Membrane</keyword>
<gene>
    <name evidence="5" type="ORF">HMPREF1057_02133</name>
</gene>
<dbReference type="Gene3D" id="2.60.40.10">
    <property type="entry name" value="Immunoglobulins"/>
    <property type="match status" value="1"/>
</dbReference>
<dbReference type="HOGENOM" id="CLU_013623_0_0_10"/>
<dbReference type="InterPro" id="IPR036388">
    <property type="entry name" value="WH-like_DNA-bd_sf"/>
</dbReference>
<dbReference type="InterPro" id="IPR011123">
    <property type="entry name" value="Y_Y_Y"/>
</dbReference>
<evidence type="ECO:0000313" key="6">
    <source>
        <dbReference type="Proteomes" id="UP000007995"/>
    </source>
</evidence>
<feature type="transmembrane region" description="Helical" evidence="2">
    <location>
        <begin position="730"/>
        <end position="751"/>
    </location>
</feature>
<evidence type="ECO:0000313" key="5">
    <source>
        <dbReference type="EMBL" id="EKJ90831.1"/>
    </source>
</evidence>
<dbReference type="SUPFAM" id="SSF63825">
    <property type="entry name" value="YWTD domain"/>
    <property type="match status" value="1"/>
</dbReference>
<dbReference type="Gene3D" id="2.130.10.10">
    <property type="entry name" value="YVTN repeat-like/Quinoprotein amine dehydrogenase"/>
    <property type="match status" value="2"/>
</dbReference>
<dbReference type="Pfam" id="PF07495">
    <property type="entry name" value="Y_Y_Y"/>
    <property type="match status" value="1"/>
</dbReference>
<dbReference type="SUPFAM" id="SSF63829">
    <property type="entry name" value="Calcium-dependent phosphotriesterase"/>
    <property type="match status" value="1"/>
</dbReference>
<dbReference type="OrthoDB" id="1090267at2"/>
<evidence type="ECO:0000256" key="1">
    <source>
        <dbReference type="SAM" id="Coils"/>
    </source>
</evidence>
<dbReference type="EMBL" id="AGXW01000008">
    <property type="protein sequence ID" value="EKJ90831.1"/>
    <property type="molecule type" value="Genomic_DNA"/>
</dbReference>
<protein>
    <recommendedName>
        <fullName evidence="4">HTH luxR-type domain-containing protein</fullName>
    </recommendedName>
</protein>
<dbReference type="GO" id="GO:0003677">
    <property type="term" value="F:DNA binding"/>
    <property type="evidence" value="ECO:0007669"/>
    <property type="project" value="InterPro"/>
</dbReference>
<dbReference type="SMART" id="SM00421">
    <property type="entry name" value="HTH_LUXR"/>
    <property type="match status" value="1"/>
</dbReference>
<dbReference type="AlphaFoldDB" id="K5CM51"/>
<keyword evidence="1" id="KW-0175">Coiled coil</keyword>
<proteinExistence type="predicted"/>
<dbReference type="Gene3D" id="1.10.10.10">
    <property type="entry name" value="Winged helix-like DNA-binding domain superfamily/Winged helix DNA-binding domain"/>
    <property type="match status" value="1"/>
</dbReference>